<protein>
    <submittedName>
        <fullName evidence="2">Lipid A deacylase LpxR family protein</fullName>
    </submittedName>
</protein>
<feature type="signal peptide" evidence="1">
    <location>
        <begin position="1"/>
        <end position="21"/>
    </location>
</feature>
<reference evidence="2" key="1">
    <citation type="journal article" date="2021" name="PeerJ">
        <title>Extensive microbial diversity within the chicken gut microbiome revealed by metagenomics and culture.</title>
        <authorList>
            <person name="Gilroy R."/>
            <person name="Ravi A."/>
            <person name="Getino M."/>
            <person name="Pursley I."/>
            <person name="Horton D.L."/>
            <person name="Alikhan N.F."/>
            <person name="Baker D."/>
            <person name="Gharbi K."/>
            <person name="Hall N."/>
            <person name="Watson M."/>
            <person name="Adriaenssens E.M."/>
            <person name="Foster-Nyarko E."/>
            <person name="Jarju S."/>
            <person name="Secka A."/>
            <person name="Antonio M."/>
            <person name="Oren A."/>
            <person name="Chaudhuri R.R."/>
            <person name="La Ragione R."/>
            <person name="Hildebrand F."/>
            <person name="Pallen M.J."/>
        </authorList>
    </citation>
    <scope>NUCLEOTIDE SEQUENCE</scope>
    <source>
        <strain evidence="2">ChiW4-1371</strain>
    </source>
</reference>
<dbReference type="InterPro" id="IPR018707">
    <property type="entry name" value="LpxR"/>
</dbReference>
<evidence type="ECO:0000256" key="1">
    <source>
        <dbReference type="SAM" id="SignalP"/>
    </source>
</evidence>
<gene>
    <name evidence="2" type="ORF">H9804_00840</name>
</gene>
<dbReference type="AlphaFoldDB" id="A0A9D2GTK1"/>
<dbReference type="Gene3D" id="2.40.128.140">
    <property type="entry name" value="Outer membrane protein"/>
    <property type="match status" value="1"/>
</dbReference>
<sequence length="334" mass="38788">MCRKVLLSVIFVFIFFNSVYAESSELVPYKKHSVYGMWENDKISFIHTDRNYTNGVRYGYTSKEYDYFKEDNKMSWAKNVSVVNYNKPHITRFHISINQEMYTPEHRRNITLINEHAYGGFLYLNAGIYNRTENTFEHIGIKTGVTGPYSFAEEAQYFIHKMFNKGIFYGWDRQVGTEFIFNPYYQWTGRAYIFKTDYVSMDFLGTLDIAAGNADTHFGAYGIIRIGHNLDNDFGVQKINALSDAAPVHSDKFSFYFFAGGGPRIVLYNLFIAGNNSTSDLGYNTNLLRWDAECGVVLSYYGVRVGYSWTYYTKEYSSQPYNHSYGNLFIEISF</sequence>
<name>A0A9D2GTK1_9BACT</name>
<accession>A0A9D2GTK1</accession>
<evidence type="ECO:0000313" key="2">
    <source>
        <dbReference type="EMBL" id="HIZ88465.1"/>
    </source>
</evidence>
<dbReference type="Proteomes" id="UP000824176">
    <property type="component" value="Unassembled WGS sequence"/>
</dbReference>
<reference evidence="2" key="2">
    <citation type="submission" date="2021-04" db="EMBL/GenBank/DDBJ databases">
        <authorList>
            <person name="Gilroy R."/>
        </authorList>
    </citation>
    <scope>NUCLEOTIDE SEQUENCE</scope>
    <source>
        <strain evidence="2">ChiW4-1371</strain>
    </source>
</reference>
<feature type="chain" id="PRO_5039568426" evidence="1">
    <location>
        <begin position="22"/>
        <end position="334"/>
    </location>
</feature>
<dbReference type="EMBL" id="DXAQ01000014">
    <property type="protein sequence ID" value="HIZ88465.1"/>
    <property type="molecule type" value="Genomic_DNA"/>
</dbReference>
<keyword evidence="1" id="KW-0732">Signal</keyword>
<comment type="caution">
    <text evidence="2">The sequence shown here is derived from an EMBL/GenBank/DDBJ whole genome shotgun (WGS) entry which is preliminary data.</text>
</comment>
<evidence type="ECO:0000313" key="3">
    <source>
        <dbReference type="Proteomes" id="UP000824176"/>
    </source>
</evidence>
<dbReference type="Pfam" id="PF09982">
    <property type="entry name" value="LpxR"/>
    <property type="match status" value="1"/>
</dbReference>
<proteinExistence type="predicted"/>
<organism evidence="2 3">
    <name type="scientific">Candidatus Mucispirillum faecigallinarum</name>
    <dbReference type="NCBI Taxonomy" id="2838699"/>
    <lineage>
        <taxon>Bacteria</taxon>
        <taxon>Pseudomonadati</taxon>
        <taxon>Deferribacterota</taxon>
        <taxon>Deferribacteres</taxon>
        <taxon>Deferribacterales</taxon>
        <taxon>Mucispirillaceae</taxon>
        <taxon>Mucispirillum</taxon>
    </lineage>
</organism>
<dbReference type="InterPro" id="IPR037107">
    <property type="entry name" value="Put_OMP_sf"/>
</dbReference>